<dbReference type="EMBL" id="OLKH01000164">
    <property type="protein sequence ID" value="SPE78645.1"/>
    <property type="molecule type" value="Genomic_DNA"/>
</dbReference>
<dbReference type="RefSeq" id="WP_105197072.1">
    <property type="nucleotide sequence ID" value="NZ_OLKH01000164.1"/>
</dbReference>
<evidence type="ECO:0000313" key="4">
    <source>
        <dbReference type="Proteomes" id="UP000238180"/>
    </source>
</evidence>
<sequence length="200" mass="23846">MNFILETPRLIMRPLTIEDVEILHKIDSNPNVHEYLWNAPATDINQTKFVINAILSQYIKHKIGRYGIILKETNEFIGWGGLKFNENTVNNHQDFYDIGICITQEYWNKKLGFEVFHAWIKYAFKHLNLPKLYAYTQTKNYSSNKMAEKIHMRLTNEFIYDDQNWNWYELGILKYDMIISKKIIHDIEINISPILTNNNE</sequence>
<evidence type="ECO:0000313" key="2">
    <source>
        <dbReference type="EMBL" id="RVU90132.1"/>
    </source>
</evidence>
<dbReference type="EMBL" id="RQSM01000003">
    <property type="protein sequence ID" value="RVU90132.1"/>
    <property type="molecule type" value="Genomic_DNA"/>
</dbReference>
<name>A0A2N9PE83_9FLAO</name>
<dbReference type="PANTHER" id="PTHR43792:SF16">
    <property type="entry name" value="N-ACETYLTRANSFERASE DOMAIN-CONTAINING PROTEIN"/>
    <property type="match status" value="1"/>
</dbReference>
<dbReference type="OrthoDB" id="9788916at2"/>
<dbReference type="Pfam" id="PF13302">
    <property type="entry name" value="Acetyltransf_3"/>
    <property type="match status" value="1"/>
</dbReference>
<dbReference type="PROSITE" id="PS51186">
    <property type="entry name" value="GNAT"/>
    <property type="match status" value="1"/>
</dbReference>
<proteinExistence type="predicted"/>
<dbReference type="Proteomes" id="UP000288951">
    <property type="component" value="Unassembled WGS sequence"/>
</dbReference>
<gene>
    <name evidence="2" type="ORF">EH230_04055</name>
    <name evidence="3" type="ORF">FLACOL_02661</name>
</gene>
<evidence type="ECO:0000259" key="1">
    <source>
        <dbReference type="PROSITE" id="PS51186"/>
    </source>
</evidence>
<reference evidence="2" key="2">
    <citation type="submission" date="2018-12" db="EMBL/GenBank/DDBJ databases">
        <title>Draft genome sequence of Flaovobacterium columnare ARS1 isolated from channel catfish in Alabama.</title>
        <authorList>
            <person name="Cai W."/>
            <person name="Arias C."/>
        </authorList>
    </citation>
    <scope>NUCLEOTIDE SEQUENCE [LARGE SCALE GENOMIC DNA]</scope>
    <source>
        <strain evidence="2">ARS1</strain>
    </source>
</reference>
<organism evidence="3 4">
    <name type="scientific">Flavobacterium columnare</name>
    <dbReference type="NCBI Taxonomy" id="996"/>
    <lineage>
        <taxon>Bacteria</taxon>
        <taxon>Pseudomonadati</taxon>
        <taxon>Bacteroidota</taxon>
        <taxon>Flavobacteriia</taxon>
        <taxon>Flavobacteriales</taxon>
        <taxon>Flavobacteriaceae</taxon>
        <taxon>Flavobacterium</taxon>
    </lineage>
</organism>
<accession>A0A2N9PE83</accession>
<dbReference type="PANTHER" id="PTHR43792">
    <property type="entry name" value="GNAT FAMILY, PUTATIVE (AFU_ORTHOLOGUE AFUA_3G00765)-RELATED-RELATED"/>
    <property type="match status" value="1"/>
</dbReference>
<evidence type="ECO:0000313" key="5">
    <source>
        <dbReference type="Proteomes" id="UP000288951"/>
    </source>
</evidence>
<dbReference type="SUPFAM" id="SSF55729">
    <property type="entry name" value="Acyl-CoA N-acyltransferases (Nat)"/>
    <property type="match status" value="1"/>
</dbReference>
<dbReference type="AlphaFoldDB" id="A0A2N9PE83"/>
<keyword evidence="2" id="KW-0808">Transferase</keyword>
<dbReference type="GO" id="GO:0016747">
    <property type="term" value="F:acyltransferase activity, transferring groups other than amino-acyl groups"/>
    <property type="evidence" value="ECO:0007669"/>
    <property type="project" value="InterPro"/>
</dbReference>
<protein>
    <submittedName>
        <fullName evidence="2">N-acetyltransferase</fullName>
    </submittedName>
</protein>
<dbReference type="InterPro" id="IPR000182">
    <property type="entry name" value="GNAT_dom"/>
</dbReference>
<dbReference type="InterPro" id="IPR051531">
    <property type="entry name" value="N-acetyltransferase"/>
</dbReference>
<keyword evidence="5" id="KW-1185">Reference proteome</keyword>
<reference evidence="3" key="1">
    <citation type="submission" date="2018-02" db="EMBL/GenBank/DDBJ databases">
        <authorList>
            <person name="Cohen D.B."/>
            <person name="Kent A.D."/>
        </authorList>
    </citation>
    <scope>NUCLEOTIDE SEQUENCE [LARGE SCALE GENOMIC DNA]</scope>
    <source>
        <strain evidence="3">CIP109753</strain>
    </source>
</reference>
<dbReference type="Gene3D" id="3.40.630.30">
    <property type="match status" value="1"/>
</dbReference>
<dbReference type="InterPro" id="IPR016181">
    <property type="entry name" value="Acyl_CoA_acyltransferase"/>
</dbReference>
<dbReference type="Proteomes" id="UP000238180">
    <property type="component" value="Unassembled WGS sequence"/>
</dbReference>
<evidence type="ECO:0000313" key="3">
    <source>
        <dbReference type="EMBL" id="SPE78645.1"/>
    </source>
</evidence>
<feature type="domain" description="N-acetyltransferase" evidence="1">
    <location>
        <begin position="10"/>
        <end position="182"/>
    </location>
</feature>